<comment type="caution">
    <text evidence="6">The sequence shown here is derived from an EMBL/GenBank/DDBJ whole genome shotgun (WGS) entry which is preliminary data.</text>
</comment>
<gene>
    <name evidence="6" type="ORF">ACFOD9_13695</name>
</gene>
<feature type="transmembrane region" description="Helical" evidence="4">
    <location>
        <begin position="270"/>
        <end position="293"/>
    </location>
</feature>
<dbReference type="InterPro" id="IPR036259">
    <property type="entry name" value="MFS_trans_sf"/>
</dbReference>
<feature type="transmembrane region" description="Helical" evidence="4">
    <location>
        <begin position="85"/>
        <end position="103"/>
    </location>
</feature>
<feature type="transmembrane region" description="Helical" evidence="4">
    <location>
        <begin position="174"/>
        <end position="195"/>
    </location>
</feature>
<name>A0ABV7IRL3_9SPHN</name>
<evidence type="ECO:0000259" key="5">
    <source>
        <dbReference type="PROSITE" id="PS50850"/>
    </source>
</evidence>
<dbReference type="InterPro" id="IPR020846">
    <property type="entry name" value="MFS_dom"/>
</dbReference>
<feature type="transmembrane region" description="Helical" evidence="4">
    <location>
        <begin position="142"/>
        <end position="162"/>
    </location>
</feature>
<evidence type="ECO:0000313" key="6">
    <source>
        <dbReference type="EMBL" id="MFC3175308.1"/>
    </source>
</evidence>
<dbReference type="EMBL" id="JBHRTQ010000013">
    <property type="protein sequence ID" value="MFC3175308.1"/>
    <property type="molecule type" value="Genomic_DNA"/>
</dbReference>
<keyword evidence="1 4" id="KW-0812">Transmembrane</keyword>
<keyword evidence="3 4" id="KW-0472">Membrane</keyword>
<dbReference type="Proteomes" id="UP001595604">
    <property type="component" value="Unassembled WGS sequence"/>
</dbReference>
<dbReference type="PROSITE" id="PS50850">
    <property type="entry name" value="MFS"/>
    <property type="match status" value="1"/>
</dbReference>
<sequence length="432" mass="44328">MAGQPDTAAQSEWARGWPSILVGMAGMALTGIAVYSIGQIMAPMSAELGWSRTQITSGLMVFAITSLFALPMVGRLVDRVGPRRVAMPGTVLMGASFAALGLVNGSLALWWALWVLFTLGSAAANPVIWATIVSRLFVRGRGLAIGVMMCGSALGAACTPLLTRWAIDAFGWRLAFGVVGMTYSLITCLLVVTCVDGAPPAAEGQAAGAHGAPPAPGDGPVQSGLTFQEAMRDRWVIALLAGIFLIMVLVVSLTVHMIPILGERGIPLATAAPMAAGIAIGSIVGKLAVGWIADRTASRLVPAACFAVPGATCLLLLLAQGPGLLILAAIFLTGLGAGSLLQLSAYLVARYVGMRSFAQVYSIATALLALTGGFGPMLAGFVFDVAGSYRPLLLAGIPWSLAIAAVIAALKPYPAFETPTAEPCEGELLPAG</sequence>
<accession>A0ABV7IRL3</accession>
<feature type="transmembrane region" description="Helical" evidence="4">
    <location>
        <begin position="360"/>
        <end position="383"/>
    </location>
</feature>
<dbReference type="InterPro" id="IPR011701">
    <property type="entry name" value="MFS"/>
</dbReference>
<dbReference type="Pfam" id="PF07690">
    <property type="entry name" value="MFS_1"/>
    <property type="match status" value="1"/>
</dbReference>
<evidence type="ECO:0000313" key="7">
    <source>
        <dbReference type="Proteomes" id="UP001595604"/>
    </source>
</evidence>
<evidence type="ECO:0000256" key="1">
    <source>
        <dbReference type="ARBA" id="ARBA00022692"/>
    </source>
</evidence>
<keyword evidence="2 4" id="KW-1133">Transmembrane helix</keyword>
<feature type="transmembrane region" description="Helical" evidence="4">
    <location>
        <begin position="235"/>
        <end position="258"/>
    </location>
</feature>
<evidence type="ECO:0000256" key="3">
    <source>
        <dbReference type="ARBA" id="ARBA00023136"/>
    </source>
</evidence>
<proteinExistence type="predicted"/>
<feature type="transmembrane region" description="Helical" evidence="4">
    <location>
        <begin position="54"/>
        <end position="73"/>
    </location>
</feature>
<dbReference type="SUPFAM" id="SSF103473">
    <property type="entry name" value="MFS general substrate transporter"/>
    <property type="match status" value="1"/>
</dbReference>
<organism evidence="6 7">
    <name type="scientific">Novosphingobium bradum</name>
    <dbReference type="NCBI Taxonomy" id="1737444"/>
    <lineage>
        <taxon>Bacteria</taxon>
        <taxon>Pseudomonadati</taxon>
        <taxon>Pseudomonadota</taxon>
        <taxon>Alphaproteobacteria</taxon>
        <taxon>Sphingomonadales</taxon>
        <taxon>Sphingomonadaceae</taxon>
        <taxon>Novosphingobium</taxon>
    </lineage>
</organism>
<feature type="transmembrane region" description="Helical" evidence="4">
    <location>
        <begin position="325"/>
        <end position="348"/>
    </location>
</feature>
<reference evidence="7" key="1">
    <citation type="journal article" date="2019" name="Int. J. Syst. Evol. Microbiol.">
        <title>The Global Catalogue of Microorganisms (GCM) 10K type strain sequencing project: providing services to taxonomists for standard genome sequencing and annotation.</title>
        <authorList>
            <consortium name="The Broad Institute Genomics Platform"/>
            <consortium name="The Broad Institute Genome Sequencing Center for Infectious Disease"/>
            <person name="Wu L."/>
            <person name="Ma J."/>
        </authorList>
    </citation>
    <scope>NUCLEOTIDE SEQUENCE [LARGE SCALE GENOMIC DNA]</scope>
    <source>
        <strain evidence="7">KCTC 42984</strain>
    </source>
</reference>
<feature type="transmembrane region" description="Helical" evidence="4">
    <location>
        <begin position="109"/>
        <end position="130"/>
    </location>
</feature>
<dbReference type="InterPro" id="IPR050327">
    <property type="entry name" value="Proton-linked_MCT"/>
</dbReference>
<dbReference type="RefSeq" id="WP_379510687.1">
    <property type="nucleotide sequence ID" value="NZ_JBHRTQ010000013.1"/>
</dbReference>
<evidence type="ECO:0000256" key="2">
    <source>
        <dbReference type="ARBA" id="ARBA00022989"/>
    </source>
</evidence>
<dbReference type="Gene3D" id="1.20.1250.20">
    <property type="entry name" value="MFS general substrate transporter like domains"/>
    <property type="match status" value="2"/>
</dbReference>
<feature type="transmembrane region" description="Helical" evidence="4">
    <location>
        <begin position="300"/>
        <end position="319"/>
    </location>
</feature>
<keyword evidence="7" id="KW-1185">Reference proteome</keyword>
<dbReference type="PANTHER" id="PTHR11360">
    <property type="entry name" value="MONOCARBOXYLATE TRANSPORTER"/>
    <property type="match status" value="1"/>
</dbReference>
<feature type="transmembrane region" description="Helical" evidence="4">
    <location>
        <begin position="20"/>
        <end position="42"/>
    </location>
</feature>
<dbReference type="PANTHER" id="PTHR11360:SF290">
    <property type="entry name" value="MONOCARBOXYLATE MFS PERMEASE"/>
    <property type="match status" value="1"/>
</dbReference>
<feature type="transmembrane region" description="Helical" evidence="4">
    <location>
        <begin position="389"/>
        <end position="410"/>
    </location>
</feature>
<feature type="domain" description="Major facilitator superfamily (MFS) profile" evidence="5">
    <location>
        <begin position="19"/>
        <end position="414"/>
    </location>
</feature>
<protein>
    <submittedName>
        <fullName evidence="6">MFS transporter</fullName>
    </submittedName>
</protein>
<evidence type="ECO:0000256" key="4">
    <source>
        <dbReference type="SAM" id="Phobius"/>
    </source>
</evidence>